<keyword evidence="3" id="KW-0378">Hydrolase</keyword>
<dbReference type="PANTHER" id="PTHR46112">
    <property type="entry name" value="AMINOPEPTIDASE"/>
    <property type="match status" value="1"/>
</dbReference>
<dbReference type="GO" id="GO:0016787">
    <property type="term" value="F:hydrolase activity"/>
    <property type="evidence" value="ECO:0007669"/>
    <property type="project" value="UniProtKB-KW"/>
</dbReference>
<feature type="domain" description="Creatinase N-terminal" evidence="2">
    <location>
        <begin position="21"/>
        <end position="162"/>
    </location>
</feature>
<dbReference type="EC" id="3.4.-.-" evidence="3"/>
<dbReference type="Pfam" id="PF01321">
    <property type="entry name" value="Creatinase_N"/>
    <property type="match status" value="1"/>
</dbReference>
<dbReference type="EMBL" id="CP036267">
    <property type="protein sequence ID" value="QDT35336.1"/>
    <property type="molecule type" value="Genomic_DNA"/>
</dbReference>
<sequence>MLTPEGCQTRRQRLWDRIPDGIDWLLIADPRHVQYLANFLVQPLSFSGGERGLLLLEKSGRASILGDNFAIRSAIHKPYVDREVVTPWYDHQHSVKNRDHALLQALRDVSEDLVNGKGLVEAEWLPLGATEVLPAGTYDFSASQEVDDASLCDLGTILRDLRRTKEPDEIELLKQCMRAGEAGQARLFEVATEGVSELDIYREVQFAAVKAAGRPALVYGDFRASYPAQPKSGGFPDGDGRKLQEGDLFVLDYSVVLDGYRSDFTNTVSVGEPSAEVVELHEICKAGMAAGEQVLKAGVKARDVHAAVAAPYVEAGKKDSFMHHAGHGIGLGHPESPILVPESTDVLRAGDVVTLEPGSYVEGVGGMRIEHNYLITDSGYERLSNHEIRLN</sequence>
<dbReference type="OrthoDB" id="9806388at2"/>
<dbReference type="InterPro" id="IPR029149">
    <property type="entry name" value="Creatin/AminoP/Spt16_N"/>
</dbReference>
<organism evidence="3 4">
    <name type="scientific">Thalassoglobus polymorphus</name>
    <dbReference type="NCBI Taxonomy" id="2527994"/>
    <lineage>
        <taxon>Bacteria</taxon>
        <taxon>Pseudomonadati</taxon>
        <taxon>Planctomycetota</taxon>
        <taxon>Planctomycetia</taxon>
        <taxon>Planctomycetales</taxon>
        <taxon>Planctomycetaceae</taxon>
        <taxon>Thalassoglobus</taxon>
    </lineage>
</organism>
<dbReference type="CDD" id="cd01066">
    <property type="entry name" value="APP_MetAP"/>
    <property type="match status" value="1"/>
</dbReference>
<dbReference type="InterPro" id="IPR000994">
    <property type="entry name" value="Pept_M24"/>
</dbReference>
<dbReference type="Gene3D" id="3.90.230.10">
    <property type="entry name" value="Creatinase/methionine aminopeptidase superfamily"/>
    <property type="match status" value="1"/>
</dbReference>
<name>A0A517QUM0_9PLAN</name>
<dbReference type="PANTHER" id="PTHR46112:SF2">
    <property type="entry name" value="XAA-PRO AMINOPEPTIDASE P-RELATED"/>
    <property type="match status" value="1"/>
</dbReference>
<accession>A0A517QUM0</accession>
<protein>
    <submittedName>
        <fullName evidence="3">Putative peptidase</fullName>
        <ecNumber evidence="3">3.4.-.-</ecNumber>
    </submittedName>
</protein>
<gene>
    <name evidence="3" type="ORF">Mal48_46120</name>
</gene>
<dbReference type="SUPFAM" id="SSF55920">
    <property type="entry name" value="Creatinase/aminopeptidase"/>
    <property type="match status" value="1"/>
</dbReference>
<dbReference type="Pfam" id="PF00557">
    <property type="entry name" value="Peptidase_M24"/>
    <property type="match status" value="1"/>
</dbReference>
<evidence type="ECO:0000259" key="2">
    <source>
        <dbReference type="Pfam" id="PF01321"/>
    </source>
</evidence>
<reference evidence="3 4" key="1">
    <citation type="submission" date="2019-02" db="EMBL/GenBank/DDBJ databases">
        <title>Deep-cultivation of Planctomycetes and their phenomic and genomic characterization uncovers novel biology.</title>
        <authorList>
            <person name="Wiegand S."/>
            <person name="Jogler M."/>
            <person name="Boedeker C."/>
            <person name="Pinto D."/>
            <person name="Vollmers J."/>
            <person name="Rivas-Marin E."/>
            <person name="Kohn T."/>
            <person name="Peeters S.H."/>
            <person name="Heuer A."/>
            <person name="Rast P."/>
            <person name="Oberbeckmann S."/>
            <person name="Bunk B."/>
            <person name="Jeske O."/>
            <person name="Meyerdierks A."/>
            <person name="Storesund J.E."/>
            <person name="Kallscheuer N."/>
            <person name="Luecker S."/>
            <person name="Lage O.M."/>
            <person name="Pohl T."/>
            <person name="Merkel B.J."/>
            <person name="Hornburger P."/>
            <person name="Mueller R.-W."/>
            <person name="Bruemmer F."/>
            <person name="Labrenz M."/>
            <person name="Spormann A.M."/>
            <person name="Op den Camp H."/>
            <person name="Overmann J."/>
            <person name="Amann R."/>
            <person name="Jetten M.S.M."/>
            <person name="Mascher T."/>
            <person name="Medema M.H."/>
            <person name="Devos D.P."/>
            <person name="Kaster A.-K."/>
            <person name="Ovreas L."/>
            <person name="Rohde M."/>
            <person name="Galperin M.Y."/>
            <person name="Jogler C."/>
        </authorList>
    </citation>
    <scope>NUCLEOTIDE SEQUENCE [LARGE SCALE GENOMIC DNA]</scope>
    <source>
        <strain evidence="3 4">Mal48</strain>
    </source>
</reference>
<dbReference type="KEGG" id="tpol:Mal48_46120"/>
<dbReference type="InterPro" id="IPR036005">
    <property type="entry name" value="Creatinase/aminopeptidase-like"/>
</dbReference>
<evidence type="ECO:0000259" key="1">
    <source>
        <dbReference type="Pfam" id="PF00557"/>
    </source>
</evidence>
<dbReference type="InterPro" id="IPR000587">
    <property type="entry name" value="Creatinase_N"/>
</dbReference>
<feature type="domain" description="Peptidase M24" evidence="1">
    <location>
        <begin position="171"/>
        <end position="377"/>
    </location>
</feature>
<evidence type="ECO:0000313" key="3">
    <source>
        <dbReference type="EMBL" id="QDT35336.1"/>
    </source>
</evidence>
<dbReference type="Proteomes" id="UP000315724">
    <property type="component" value="Chromosome"/>
</dbReference>
<dbReference type="AlphaFoldDB" id="A0A517QUM0"/>
<evidence type="ECO:0000313" key="4">
    <source>
        <dbReference type="Proteomes" id="UP000315724"/>
    </source>
</evidence>
<keyword evidence="4" id="KW-1185">Reference proteome</keyword>
<dbReference type="RefSeq" id="WP_145204743.1">
    <property type="nucleotide sequence ID" value="NZ_CP036267.1"/>
</dbReference>
<dbReference type="InterPro" id="IPR050659">
    <property type="entry name" value="Peptidase_M24B"/>
</dbReference>
<proteinExistence type="predicted"/>
<dbReference type="Gene3D" id="3.40.350.10">
    <property type="entry name" value="Creatinase/prolidase N-terminal domain"/>
    <property type="match status" value="1"/>
</dbReference>